<reference evidence="4 5" key="1">
    <citation type="submission" date="2018-02" db="EMBL/GenBank/DDBJ databases">
        <title>Genome sequence of the basidiomycete white-rot fungus Phlebia centrifuga.</title>
        <authorList>
            <person name="Granchi Z."/>
            <person name="Peng M."/>
            <person name="de Vries R.P."/>
            <person name="Hilden K."/>
            <person name="Makela M.R."/>
            <person name="Grigoriev I."/>
            <person name="Riley R."/>
        </authorList>
    </citation>
    <scope>NUCLEOTIDE SEQUENCE [LARGE SCALE GENOMIC DNA]</scope>
    <source>
        <strain evidence="4 5">FBCC195</strain>
    </source>
</reference>
<feature type="region of interest" description="Disordered" evidence="1">
    <location>
        <begin position="476"/>
        <end position="506"/>
    </location>
</feature>
<evidence type="ECO:0000256" key="1">
    <source>
        <dbReference type="SAM" id="MobiDB-lite"/>
    </source>
</evidence>
<feature type="transmembrane region" description="Helical" evidence="2">
    <location>
        <begin position="822"/>
        <end position="842"/>
    </location>
</feature>
<feature type="region of interest" description="Disordered" evidence="1">
    <location>
        <begin position="284"/>
        <end position="330"/>
    </location>
</feature>
<dbReference type="GO" id="GO:0005886">
    <property type="term" value="C:plasma membrane"/>
    <property type="evidence" value="ECO:0007669"/>
    <property type="project" value="TreeGrafter"/>
</dbReference>
<dbReference type="Pfam" id="PF02714">
    <property type="entry name" value="RSN1_7TM"/>
    <property type="match status" value="1"/>
</dbReference>
<gene>
    <name evidence="4" type="ORF">PHLCEN_2v2723</name>
</gene>
<dbReference type="Proteomes" id="UP000186601">
    <property type="component" value="Unassembled WGS sequence"/>
</dbReference>
<dbReference type="InterPro" id="IPR045122">
    <property type="entry name" value="Csc1-like"/>
</dbReference>
<dbReference type="AlphaFoldDB" id="A0A2R6RHS6"/>
<sequence length="1115" mass="123442">MVPSIPSDVSDAGRSTVRDAQLFPSDEALSQRTLWICLLVVMGWSILGLVGFLPIYVVGTPCLAHSFRPSKFTGAYSVLQDLSLLRLLHLLDDGSVTANTNILSREIVNGTDLSPEARTRIIIITVLTIVLGVLPVLWKLIKEFNKLVGYRRHWVEVRCQGIEMGWLSARVAPGFIGWGERRLKDYIVRIGLSASLDAQDETRRNRRTRRNHEWSVEARGNLEIDIQSLFSIGNTTELAVLIDERDEILENLEIAETKYINSFKLSTPDPSIADFFPSIPLMQIPDDPPPVPPKPEISRPRPLGTPAVHSRRRRGRNPAHGSSSLPPTSFVMPSQYYKLRNVEGVSGGQFTDAEGSSPRRRDPSLTDSFNQRVIGSRFQEVNRDSVAFGRLPMGSQVMIEKDGRMGPVPLPTDSPLPDAAPYAPGAHSSWDTTAFNEGVPSHQWWSHQPGDSIQEVPEETELGADWVDVLHEDPEAFQNGEEYNPNATPPRRRRPRPPRAKNVVTQDDRRETFPLRNRGPPEMESQLAPHLRLQPRQPFVRPLSGLDHNDLGHIYEDISIWRAELKNVNAKIADVQGGCYNDIADGARIKGWLMVGRGLRFIPGMQLIEGRAKEDIRWDELQNEGGATMELAYWTIVTVVGILLGICLTAVAGLCLATAPEFGHYFPFFMPLVATNDLGGGVAICLASAVAVTLFISIAWAIIQYAGQLRNTVSLSGKQMNDFRTIFYVLFVVGTVWLFVVGAVLFAFGALSIGLDEAPTIANGAIYMSAFALVLIVNVAIIFPALLMLQPLRLWRVIRDERAAITPRQRFRAVYPRTYNPSYATACCVLAVLLASAFTLVFPLVAPAAAILLFLTLIAHRFLVGYVYGRTHSQTGGLLQIWLLKRLGTALALQPLLLGLIFLSRRIWIEGGILCGTALLVVLFVEGYCTWKTRLPGRKTLSDATEDALNIFMQTAHPQTRDVIDEESTSLVSSGRNTRARGSFASILDMMSLTLAVMPSSSQSRGPVPLETETLDDLTATERAARTHPDAPPHLPPLPFADHAEEMSGILYAPELLAPPPVIWLPNDIGGIGRSEAFDLQRYHELQVTLDVRSREDALPRRSLSPNTPRPRQAS</sequence>
<feature type="transmembrane region" description="Helical" evidence="2">
    <location>
        <begin position="121"/>
        <end position="141"/>
    </location>
</feature>
<feature type="region of interest" description="Disordered" evidence="1">
    <location>
        <begin position="347"/>
        <end position="367"/>
    </location>
</feature>
<evidence type="ECO:0000313" key="5">
    <source>
        <dbReference type="Proteomes" id="UP000186601"/>
    </source>
</evidence>
<feature type="transmembrane region" description="Helical" evidence="2">
    <location>
        <begin position="907"/>
        <end position="929"/>
    </location>
</feature>
<feature type="transmembrane region" description="Helical" evidence="2">
    <location>
        <begin position="726"/>
        <end position="753"/>
    </location>
</feature>
<dbReference type="PANTHER" id="PTHR13018">
    <property type="entry name" value="PROBABLE MEMBRANE PROTEIN DUF221-RELATED"/>
    <property type="match status" value="1"/>
</dbReference>
<dbReference type="InterPro" id="IPR003864">
    <property type="entry name" value="CSC1/OSCA1-like_7TM"/>
</dbReference>
<feature type="compositionally biased region" description="Basic residues" evidence="1">
    <location>
        <begin position="490"/>
        <end position="499"/>
    </location>
</feature>
<dbReference type="EMBL" id="MLYV02000256">
    <property type="protein sequence ID" value="PSS29575.1"/>
    <property type="molecule type" value="Genomic_DNA"/>
</dbReference>
<feature type="transmembrane region" description="Helical" evidence="2">
    <location>
        <begin position="34"/>
        <end position="57"/>
    </location>
</feature>
<keyword evidence="2" id="KW-0812">Transmembrane</keyword>
<comment type="caution">
    <text evidence="4">The sequence shown here is derived from an EMBL/GenBank/DDBJ whole genome shotgun (WGS) entry which is preliminary data.</text>
</comment>
<feature type="transmembrane region" description="Helical" evidence="2">
    <location>
        <begin position="881"/>
        <end position="901"/>
    </location>
</feature>
<keyword evidence="2" id="KW-1133">Transmembrane helix</keyword>
<evidence type="ECO:0000259" key="3">
    <source>
        <dbReference type="Pfam" id="PF02714"/>
    </source>
</evidence>
<evidence type="ECO:0000313" key="4">
    <source>
        <dbReference type="EMBL" id="PSS29575.1"/>
    </source>
</evidence>
<feature type="transmembrane region" description="Helical" evidence="2">
    <location>
        <begin position="765"/>
        <end position="789"/>
    </location>
</feature>
<feature type="domain" description="CSC1/OSCA1-like 7TM region" evidence="3">
    <location>
        <begin position="632"/>
        <end position="900"/>
    </location>
</feature>
<feature type="transmembrane region" description="Helical" evidence="2">
    <location>
        <begin position="631"/>
        <end position="659"/>
    </location>
</feature>
<protein>
    <recommendedName>
        <fullName evidence="3">CSC1/OSCA1-like 7TM region domain-containing protein</fullName>
    </recommendedName>
</protein>
<keyword evidence="5" id="KW-1185">Reference proteome</keyword>
<dbReference type="OrthoDB" id="2591106at2759"/>
<organism evidence="4 5">
    <name type="scientific">Hermanssonia centrifuga</name>
    <dbReference type="NCBI Taxonomy" id="98765"/>
    <lineage>
        <taxon>Eukaryota</taxon>
        <taxon>Fungi</taxon>
        <taxon>Dikarya</taxon>
        <taxon>Basidiomycota</taxon>
        <taxon>Agaricomycotina</taxon>
        <taxon>Agaricomycetes</taxon>
        <taxon>Polyporales</taxon>
        <taxon>Meruliaceae</taxon>
        <taxon>Hermanssonia</taxon>
    </lineage>
</organism>
<feature type="transmembrane region" description="Helical" evidence="2">
    <location>
        <begin position="848"/>
        <end position="869"/>
    </location>
</feature>
<proteinExistence type="predicted"/>
<dbReference type="STRING" id="98765.A0A2R6RHS6"/>
<name>A0A2R6RHS6_9APHY</name>
<dbReference type="PANTHER" id="PTHR13018:SF5">
    <property type="entry name" value="RE44586P"/>
    <property type="match status" value="1"/>
</dbReference>
<keyword evidence="2" id="KW-0472">Membrane</keyword>
<evidence type="ECO:0000256" key="2">
    <source>
        <dbReference type="SAM" id="Phobius"/>
    </source>
</evidence>
<feature type="region of interest" description="Disordered" evidence="1">
    <location>
        <begin position="1095"/>
        <end position="1115"/>
    </location>
</feature>
<feature type="compositionally biased region" description="Pro residues" evidence="1">
    <location>
        <begin position="286"/>
        <end position="295"/>
    </location>
</feature>
<feature type="transmembrane region" description="Helical" evidence="2">
    <location>
        <begin position="679"/>
        <end position="705"/>
    </location>
</feature>
<accession>A0A2R6RHS6</accession>
<dbReference type="GO" id="GO:0005227">
    <property type="term" value="F:calcium-activated cation channel activity"/>
    <property type="evidence" value="ECO:0007669"/>
    <property type="project" value="InterPro"/>
</dbReference>